<sequence>MSLFRNVVWFVKGLKEYTRSGYETASKNFKPEDMMVDISQRSFMITGGNSGIGKSAALAIAKKGGTVHIICRNRQRGEAAVTEIKTASGNEKIHLHELDISRPKDIYAFAESFEQSGKPLHVLINNAGVLVSEKVRQLTADGLEVTFATNTLGVHILTSALIPVLLRNEDPRVIIVTSGGMLVQKLNLKDLQFEKMQTFDGTMAYAQTKRQEVIMTEQYAKKWPSIHFSCTHPGWADTPGVQLSIPDFYHKMKDRLRTSEQGADTIVWLAVASCVKELPSGLFFQDRKPVSTHLPLAWTKSTPEECEELLKILDDMSQSLPSA</sequence>
<dbReference type="PANTHER" id="PTHR44656:SF7">
    <property type="entry name" value="DEHYDROGENASE_REDUCTASE SDR FAMILY MEMBER 12"/>
    <property type="match status" value="1"/>
</dbReference>
<dbReference type="PANTHER" id="PTHR44656">
    <property type="entry name" value="DEHYDROGENASE/REDUCTASE SDR FAMILY MEMBER 12"/>
    <property type="match status" value="1"/>
</dbReference>
<dbReference type="PRINTS" id="PR00081">
    <property type="entry name" value="GDHRDH"/>
</dbReference>
<dbReference type="EMBL" id="PZQS01000014">
    <property type="protein sequence ID" value="PVD18946.1"/>
    <property type="molecule type" value="Genomic_DNA"/>
</dbReference>
<dbReference type="STRING" id="400727.A0A2T7NCP7"/>
<evidence type="ECO:0000313" key="1">
    <source>
        <dbReference type="EMBL" id="PVD18946.1"/>
    </source>
</evidence>
<dbReference type="InterPro" id="IPR002347">
    <property type="entry name" value="SDR_fam"/>
</dbReference>
<reference evidence="1 2" key="1">
    <citation type="submission" date="2018-04" db="EMBL/GenBank/DDBJ databases">
        <title>The genome of golden apple snail Pomacea canaliculata provides insight into stress tolerance and invasive adaptation.</title>
        <authorList>
            <person name="Liu C."/>
            <person name="Liu B."/>
            <person name="Ren Y."/>
            <person name="Zhang Y."/>
            <person name="Wang H."/>
            <person name="Li S."/>
            <person name="Jiang F."/>
            <person name="Yin L."/>
            <person name="Zhang G."/>
            <person name="Qian W."/>
            <person name="Fan W."/>
        </authorList>
    </citation>
    <scope>NUCLEOTIDE SEQUENCE [LARGE SCALE GENOMIC DNA]</scope>
    <source>
        <strain evidence="1">SZHN2017</strain>
        <tissue evidence="1">Muscle</tissue>
    </source>
</reference>
<dbReference type="SUPFAM" id="SSF51735">
    <property type="entry name" value="NAD(P)-binding Rossmann-fold domains"/>
    <property type="match status" value="1"/>
</dbReference>
<dbReference type="AlphaFoldDB" id="A0A2T7NCP7"/>
<dbReference type="Pfam" id="PF00106">
    <property type="entry name" value="adh_short"/>
    <property type="match status" value="1"/>
</dbReference>
<comment type="caution">
    <text evidence="1">The sequence shown here is derived from an EMBL/GenBank/DDBJ whole genome shotgun (WGS) entry which is preliminary data.</text>
</comment>
<organism evidence="1 2">
    <name type="scientific">Pomacea canaliculata</name>
    <name type="common">Golden apple snail</name>
    <dbReference type="NCBI Taxonomy" id="400727"/>
    <lineage>
        <taxon>Eukaryota</taxon>
        <taxon>Metazoa</taxon>
        <taxon>Spiralia</taxon>
        <taxon>Lophotrochozoa</taxon>
        <taxon>Mollusca</taxon>
        <taxon>Gastropoda</taxon>
        <taxon>Caenogastropoda</taxon>
        <taxon>Architaenioglossa</taxon>
        <taxon>Ampullarioidea</taxon>
        <taxon>Ampullariidae</taxon>
        <taxon>Pomacea</taxon>
    </lineage>
</organism>
<dbReference type="Proteomes" id="UP000245119">
    <property type="component" value="Linkage Group LG14"/>
</dbReference>
<dbReference type="InterPro" id="IPR036291">
    <property type="entry name" value="NAD(P)-bd_dom_sf"/>
</dbReference>
<dbReference type="Gene3D" id="3.40.50.720">
    <property type="entry name" value="NAD(P)-binding Rossmann-like Domain"/>
    <property type="match status" value="1"/>
</dbReference>
<dbReference type="OMA" id="TYIMTTA"/>
<name>A0A2T7NCP7_POMCA</name>
<gene>
    <name evidence="1" type="ORF">C0Q70_21505</name>
</gene>
<evidence type="ECO:0000313" key="2">
    <source>
        <dbReference type="Proteomes" id="UP000245119"/>
    </source>
</evidence>
<dbReference type="OrthoDB" id="417891at2759"/>
<keyword evidence="2" id="KW-1185">Reference proteome</keyword>
<evidence type="ECO:0008006" key="3">
    <source>
        <dbReference type="Google" id="ProtNLM"/>
    </source>
</evidence>
<accession>A0A2T7NCP7</accession>
<proteinExistence type="predicted"/>
<dbReference type="InterPro" id="IPR052992">
    <property type="entry name" value="SDR_member_12"/>
</dbReference>
<protein>
    <recommendedName>
        <fullName evidence="3">Dehydrogenase/reductase SDR family member 12</fullName>
    </recommendedName>
</protein>